<protein>
    <submittedName>
        <fullName evidence="1">Uncharacterized protein</fullName>
    </submittedName>
</protein>
<dbReference type="EMBL" id="VNHX01000011">
    <property type="protein sequence ID" value="TYP94623.1"/>
    <property type="molecule type" value="Genomic_DNA"/>
</dbReference>
<reference evidence="1 2" key="1">
    <citation type="submission" date="2019-07" db="EMBL/GenBank/DDBJ databases">
        <title>Genomic Encyclopedia of Archaeal and Bacterial Type Strains, Phase II (KMG-II): from individual species to whole genera.</title>
        <authorList>
            <person name="Goeker M."/>
        </authorList>
    </citation>
    <scope>NUCLEOTIDE SEQUENCE [LARGE SCALE GENOMIC DNA]</scope>
    <source>
        <strain evidence="1 2">DSM 18850</strain>
    </source>
</reference>
<gene>
    <name evidence="1" type="ORF">BC792_11131</name>
</gene>
<sequence>MIRQDTVCYPPVSSPKKRSLGKQGAPNPSCHTVVTQFTVRKQYADFFGSASGILRDGFDSASDVLRDRFDCASASCRSTVEQQSNSSRRYPEHVSKACRTTVERLSKKCRPFDVLCQPKSSLVAYFLPVALLSLRDSNSDVFLISGERAARIAQSDNTSRAIYRVYPLLRSPRTAVYYLS</sequence>
<dbReference type="Proteomes" id="UP000325105">
    <property type="component" value="Unassembled WGS sequence"/>
</dbReference>
<name>A0A5S5DEY7_9SPHI</name>
<evidence type="ECO:0000313" key="1">
    <source>
        <dbReference type="EMBL" id="TYP94623.1"/>
    </source>
</evidence>
<dbReference type="AlphaFoldDB" id="A0A5S5DEY7"/>
<comment type="caution">
    <text evidence="1">The sequence shown here is derived from an EMBL/GenBank/DDBJ whole genome shotgun (WGS) entry which is preliminary data.</text>
</comment>
<proteinExistence type="predicted"/>
<organism evidence="1 2">
    <name type="scientific">Sphingobacterium allocomposti</name>
    <dbReference type="NCBI Taxonomy" id="415956"/>
    <lineage>
        <taxon>Bacteria</taxon>
        <taxon>Pseudomonadati</taxon>
        <taxon>Bacteroidota</taxon>
        <taxon>Sphingobacteriia</taxon>
        <taxon>Sphingobacteriales</taxon>
        <taxon>Sphingobacteriaceae</taxon>
        <taxon>Sphingobacterium</taxon>
    </lineage>
</organism>
<evidence type="ECO:0000313" key="2">
    <source>
        <dbReference type="Proteomes" id="UP000325105"/>
    </source>
</evidence>
<accession>A0A5S5DEY7</accession>
<keyword evidence="2" id="KW-1185">Reference proteome</keyword>